<evidence type="ECO:0000256" key="1">
    <source>
        <dbReference type="ARBA" id="ARBA00006994"/>
    </source>
</evidence>
<protein>
    <recommendedName>
        <fullName evidence="6">5'-3' exoribonuclease</fullName>
        <ecNumber evidence="6">3.1.13.-</ecNumber>
    </recommendedName>
</protein>
<keyword evidence="3 6" id="KW-0540">Nuclease</keyword>
<dbReference type="SUPFAM" id="SSF57756">
    <property type="entry name" value="Retrovirus zinc finger-like domains"/>
    <property type="match status" value="1"/>
</dbReference>
<dbReference type="Gene3D" id="3.40.50.12390">
    <property type="match status" value="1"/>
</dbReference>
<dbReference type="InterPro" id="IPR017151">
    <property type="entry name" value="Xrn2/3/4"/>
</dbReference>
<feature type="region of interest" description="Disordered" evidence="8">
    <location>
        <begin position="834"/>
        <end position="874"/>
    </location>
</feature>
<dbReference type="PANTHER" id="PTHR12341">
    <property type="entry name" value="5'-&gt;3' EXORIBONUCLEASE"/>
    <property type="match status" value="1"/>
</dbReference>
<evidence type="ECO:0000313" key="10">
    <source>
        <dbReference type="EMBL" id="VDD08496.1"/>
    </source>
</evidence>
<proteinExistence type="inferred from homology"/>
<evidence type="ECO:0000259" key="9">
    <source>
        <dbReference type="PROSITE" id="PS50158"/>
    </source>
</evidence>
<dbReference type="PIRSF" id="PIRSF037239">
    <property type="entry name" value="Exonuclease_Xrn2"/>
    <property type="match status" value="1"/>
</dbReference>
<organism evidence="10">
    <name type="scientific">Brassica oleracea</name>
    <name type="common">Wild cabbage</name>
    <dbReference type="NCBI Taxonomy" id="3712"/>
    <lineage>
        <taxon>Eukaryota</taxon>
        <taxon>Viridiplantae</taxon>
        <taxon>Streptophyta</taxon>
        <taxon>Embryophyta</taxon>
        <taxon>Tracheophyta</taxon>
        <taxon>Spermatophyta</taxon>
        <taxon>Magnoliopsida</taxon>
        <taxon>eudicotyledons</taxon>
        <taxon>Gunneridae</taxon>
        <taxon>Pentapetalae</taxon>
        <taxon>rosids</taxon>
        <taxon>malvids</taxon>
        <taxon>Brassicales</taxon>
        <taxon>Brassicaceae</taxon>
        <taxon>Brassiceae</taxon>
        <taxon>Brassica</taxon>
    </lineage>
</organism>
<accession>A0A3P6C034</accession>
<dbReference type="Pfam" id="PF17846">
    <property type="entry name" value="XRN_M"/>
    <property type="match status" value="1"/>
</dbReference>
<dbReference type="SMART" id="SM00343">
    <property type="entry name" value="ZnF_C2HC"/>
    <property type="match status" value="1"/>
</dbReference>
<dbReference type="GO" id="GO:0004534">
    <property type="term" value="F:5'-3' RNA exonuclease activity"/>
    <property type="evidence" value="ECO:0007669"/>
    <property type="project" value="UniProtKB-UniRule"/>
</dbReference>
<reference evidence="10" key="1">
    <citation type="submission" date="2018-11" db="EMBL/GenBank/DDBJ databases">
        <authorList>
            <consortium name="Genoscope - CEA"/>
            <person name="William W."/>
        </authorList>
    </citation>
    <scope>NUCLEOTIDE SEQUENCE</scope>
</reference>
<dbReference type="InterPro" id="IPR036875">
    <property type="entry name" value="Znf_CCHC_sf"/>
</dbReference>
<evidence type="ECO:0000256" key="6">
    <source>
        <dbReference type="PIRNR" id="PIRNR037239"/>
    </source>
</evidence>
<dbReference type="EMBL" id="LR031873">
    <property type="protein sequence ID" value="VDD08496.1"/>
    <property type="molecule type" value="Genomic_DNA"/>
</dbReference>
<gene>
    <name evidence="10" type="ORF">BOLC4T24040H</name>
</gene>
<name>A0A3P6C034_BRAOL</name>
<keyword evidence="7" id="KW-0863">Zinc-finger</keyword>
<feature type="domain" description="CCHC-type" evidence="9">
    <location>
        <begin position="282"/>
        <end position="296"/>
    </location>
</feature>
<sequence>MGVPSFYRWLIERYPLILQDVIEEEPLDVKVPVDTIKPNPSCVEYDNLYLDMNIIIHPCFHPEDRVTHFFFALLSPNSFIHSSIGSLFSTGSPTTFSEVFQCMFYYIDRLFVMVRPRKLLFLAIDSVAPRAKMNQQRSRRFRAAKDAAEAASEKERLRQEFESEGKRLPPKLDSQVFDSNVVNSWNGVHVYSFICVAILHSRFDHDFLLLKVIPSDANVPGEGEHKIMSYIRLQKNHPGYNPNTCHFLYGLDADLIMLALATHEVHISILREVVFTPAQQDKCFLCGQLGHWAADCEGKTGDLSDKAETDVVAKKPYQFVNIWTLREYLEHDMQIPNSQLQKKLDRIIDDFIFICFFVGNDFLPHMPTLEIQEVCFVLAFCCYNCVPGFKMLGTVYDRSYITLASSRYLLKNRTQSSRNCNYDPVVQLDSLVEVSDSLRPSFDNNTSVANVETYFLTEYSIFVTFGWIVVDLCDYNLCLLDGFSSGKGEEDKVRLGVQGWRERYYEEKFIAKTIEEMEQICRDVVLKYTEGLCWIMHYYYHGVCSWNWSVYPYHYAPFASDLKFLDKLYIKFELGSTFKQFNQLLAVLPSASAHALPECFRKLMTDPSSPIAELYPPDFEIDMNGKRYSWQGIAKLPFIEEQRLLDAAAKMEHSLTNEEVRRNNVLSDMLFVVLSYPLAELIRSLSSRTIKLSNKERATVKEKIDHGLSEGMNGYLAIHASAPPSRGMEDVLANQVICAIYKLPDDLRGSDIARPPPGVVLPKKTVQLADLKGGANLWHEDGLGKQRTDLSLCPNTIFHNNQVSRKVPSLRGSAVQRKHPQSELALKKTEAIKVNSPRRRRHQSESARKRRKEGEIWLTEGTERRMSSKQTKEKAIWKTKGLEVKSMRRTDWNTKVLDSLRSET</sequence>
<dbReference type="InterPro" id="IPR004859">
    <property type="entry name" value="Xrn1_N"/>
</dbReference>
<evidence type="ECO:0000256" key="5">
    <source>
        <dbReference type="ARBA" id="ARBA00022839"/>
    </source>
</evidence>
<dbReference type="EC" id="3.1.13.-" evidence="6"/>
<dbReference type="FunFam" id="1.25.40.1050:FF:000002">
    <property type="entry name" value="5'-3' exoribonuclease"/>
    <property type="match status" value="1"/>
</dbReference>
<evidence type="ECO:0000256" key="3">
    <source>
        <dbReference type="ARBA" id="ARBA00022722"/>
    </source>
</evidence>
<keyword evidence="5 6" id="KW-0269">Exonuclease</keyword>
<evidence type="ECO:0000256" key="2">
    <source>
        <dbReference type="ARBA" id="ARBA00022664"/>
    </source>
</evidence>
<evidence type="ECO:0000256" key="4">
    <source>
        <dbReference type="ARBA" id="ARBA00022801"/>
    </source>
</evidence>
<dbReference type="PROSITE" id="PS50158">
    <property type="entry name" value="ZF_CCHC"/>
    <property type="match status" value="1"/>
</dbReference>
<comment type="similarity">
    <text evidence="1 6">Belongs to the 5'-3' exonuclease family. XRN2/RAT1 subfamily.</text>
</comment>
<dbReference type="Gene3D" id="1.25.40.1050">
    <property type="match status" value="1"/>
</dbReference>
<dbReference type="InterPro" id="IPR041412">
    <property type="entry name" value="Xrn1_helical"/>
</dbReference>
<dbReference type="AlphaFoldDB" id="A0A3P6C034"/>
<dbReference type="Pfam" id="PF03159">
    <property type="entry name" value="XRN_N"/>
    <property type="match status" value="1"/>
</dbReference>
<dbReference type="GO" id="GO:0003723">
    <property type="term" value="F:RNA binding"/>
    <property type="evidence" value="ECO:0007669"/>
    <property type="project" value="TreeGrafter"/>
</dbReference>
<dbReference type="GO" id="GO:0005634">
    <property type="term" value="C:nucleus"/>
    <property type="evidence" value="ECO:0007669"/>
    <property type="project" value="InterPro"/>
</dbReference>
<evidence type="ECO:0000256" key="7">
    <source>
        <dbReference type="PROSITE-ProRule" id="PRU00047"/>
    </source>
</evidence>
<dbReference type="InterPro" id="IPR027073">
    <property type="entry name" value="5_3_exoribonuclease"/>
</dbReference>
<keyword evidence="2 6" id="KW-0507">mRNA processing</keyword>
<comment type="function">
    <text evidence="6">Possesses 5'-&gt;3' exoribonuclease activity. Acts as an endogenous post-transcriptional gene silencing (PTGS) suppressor.</text>
</comment>
<dbReference type="Pfam" id="PF00098">
    <property type="entry name" value="zf-CCHC"/>
    <property type="match status" value="1"/>
</dbReference>
<dbReference type="PANTHER" id="PTHR12341:SF64">
    <property type="entry name" value="5'-3' EXORIBONUCLEASE 2"/>
    <property type="match status" value="1"/>
</dbReference>
<dbReference type="GO" id="GO:0006397">
    <property type="term" value="P:mRNA processing"/>
    <property type="evidence" value="ECO:0007669"/>
    <property type="project" value="UniProtKB-UniRule"/>
</dbReference>
<keyword evidence="7" id="KW-0862">Zinc</keyword>
<keyword evidence="4 6" id="KW-0378">Hydrolase</keyword>
<dbReference type="CDD" id="cd18673">
    <property type="entry name" value="PIN_XRN1-2-like"/>
    <property type="match status" value="1"/>
</dbReference>
<evidence type="ECO:0000256" key="8">
    <source>
        <dbReference type="SAM" id="MobiDB-lite"/>
    </source>
</evidence>
<dbReference type="GO" id="GO:0000956">
    <property type="term" value="P:nuclear-transcribed mRNA catabolic process"/>
    <property type="evidence" value="ECO:0007669"/>
    <property type="project" value="TreeGrafter"/>
</dbReference>
<keyword evidence="7" id="KW-0479">Metal-binding</keyword>
<dbReference type="InterPro" id="IPR001878">
    <property type="entry name" value="Znf_CCHC"/>
</dbReference>
<feature type="compositionally biased region" description="Basic and acidic residues" evidence="8">
    <location>
        <begin position="843"/>
        <end position="874"/>
    </location>
</feature>
<dbReference type="GO" id="GO:0008270">
    <property type="term" value="F:zinc ion binding"/>
    <property type="evidence" value="ECO:0007669"/>
    <property type="project" value="UniProtKB-KW"/>
</dbReference>